<evidence type="ECO:0000313" key="4">
    <source>
        <dbReference type="EMBL" id="RAY11148.1"/>
    </source>
</evidence>
<dbReference type="Pfam" id="PF00583">
    <property type="entry name" value="Acetyltransf_1"/>
    <property type="match status" value="2"/>
</dbReference>
<proteinExistence type="predicted"/>
<keyword evidence="5" id="KW-1185">Reference proteome</keyword>
<dbReference type="PROSITE" id="PS51186">
    <property type="entry name" value="GNAT"/>
    <property type="match status" value="2"/>
</dbReference>
<dbReference type="RefSeq" id="WP_111871847.1">
    <property type="nucleotide sequence ID" value="NZ_QLYX01000021.1"/>
</dbReference>
<evidence type="ECO:0000259" key="3">
    <source>
        <dbReference type="PROSITE" id="PS51186"/>
    </source>
</evidence>
<dbReference type="PANTHER" id="PTHR43877">
    <property type="entry name" value="AMINOALKYLPHOSPHONATE N-ACETYLTRANSFERASE-RELATED-RELATED"/>
    <property type="match status" value="1"/>
</dbReference>
<organism evidence="4 5">
    <name type="scientific">Actinomadura craniellae</name>
    <dbReference type="NCBI Taxonomy" id="2231787"/>
    <lineage>
        <taxon>Bacteria</taxon>
        <taxon>Bacillati</taxon>
        <taxon>Actinomycetota</taxon>
        <taxon>Actinomycetes</taxon>
        <taxon>Streptosporangiales</taxon>
        <taxon>Thermomonosporaceae</taxon>
        <taxon>Actinomadura</taxon>
    </lineage>
</organism>
<protein>
    <submittedName>
        <fullName evidence="4">GNAT family N-acetyltransferase</fullName>
    </submittedName>
</protein>
<feature type="domain" description="N-acetyltransferase" evidence="3">
    <location>
        <begin position="4"/>
        <end position="153"/>
    </location>
</feature>
<dbReference type="PANTHER" id="PTHR43877:SF1">
    <property type="entry name" value="ACETYLTRANSFERASE"/>
    <property type="match status" value="1"/>
</dbReference>
<keyword evidence="2" id="KW-0012">Acyltransferase</keyword>
<dbReference type="Gene3D" id="3.40.630.30">
    <property type="match status" value="1"/>
</dbReference>
<feature type="domain" description="N-acetyltransferase" evidence="3">
    <location>
        <begin position="167"/>
        <end position="324"/>
    </location>
</feature>
<evidence type="ECO:0000256" key="2">
    <source>
        <dbReference type="ARBA" id="ARBA00023315"/>
    </source>
</evidence>
<dbReference type="InterPro" id="IPR050832">
    <property type="entry name" value="Bact_Acetyltransf"/>
</dbReference>
<sequence>MAVIAIDTPTDAQLRQWHRVVVAACAHDQPDEPPLDFEQTRARLLVPKMASRTLLWAEPGPDGDLAGVAYLRLPDDPDRAGEIDIHVRPEHRRGGIGTRLLAAAGGALRAGGCRTVFAQVVAGTPAVPFLEGRGFHCVLTLQSMLLRMAEVDPLEVARRVAEGRPGYRLRRWTGTVPNELAGQLATAKIAMAEGEQFRWDAARVREMAGVVAARGDDLYTVAALHGPSAAPELAGFTEVVVPGAAPERAAQYDTAVVPEHRGRRLGIWLKAAMLDWLRAERPEVAEIETDNADDNASMLAVNRELGFRGQREYREYQADTADLP</sequence>
<evidence type="ECO:0000313" key="5">
    <source>
        <dbReference type="Proteomes" id="UP000251891"/>
    </source>
</evidence>
<gene>
    <name evidence="4" type="ORF">DPM19_32100</name>
</gene>
<reference evidence="4 5" key="1">
    <citation type="submission" date="2018-06" db="EMBL/GenBank/DDBJ databases">
        <title>Actinomadura craniellae sp. nov. isolated from marine sponge Craniella sp.</title>
        <authorList>
            <person name="Li L."/>
            <person name="Xu Q.H."/>
            <person name="Lin H.W."/>
            <person name="Lu Y.H."/>
        </authorList>
    </citation>
    <scope>NUCLEOTIDE SEQUENCE [LARGE SCALE GENOMIC DNA]</scope>
    <source>
        <strain evidence="4 5">LHW63021</strain>
    </source>
</reference>
<dbReference type="AlphaFoldDB" id="A0A365GWK0"/>
<comment type="caution">
    <text evidence="4">The sequence shown here is derived from an EMBL/GenBank/DDBJ whole genome shotgun (WGS) entry which is preliminary data.</text>
</comment>
<accession>A0A365GWK0</accession>
<dbReference type="EMBL" id="QLYX01000021">
    <property type="protein sequence ID" value="RAY11148.1"/>
    <property type="molecule type" value="Genomic_DNA"/>
</dbReference>
<dbReference type="InterPro" id="IPR000182">
    <property type="entry name" value="GNAT_dom"/>
</dbReference>
<dbReference type="InterPro" id="IPR016181">
    <property type="entry name" value="Acyl_CoA_acyltransferase"/>
</dbReference>
<keyword evidence="1 4" id="KW-0808">Transferase</keyword>
<dbReference type="CDD" id="cd04301">
    <property type="entry name" value="NAT_SF"/>
    <property type="match status" value="1"/>
</dbReference>
<dbReference type="OrthoDB" id="4119890at2"/>
<dbReference type="SUPFAM" id="SSF55729">
    <property type="entry name" value="Acyl-CoA N-acyltransferases (Nat)"/>
    <property type="match status" value="2"/>
</dbReference>
<evidence type="ECO:0000256" key="1">
    <source>
        <dbReference type="ARBA" id="ARBA00022679"/>
    </source>
</evidence>
<name>A0A365GWK0_9ACTN</name>
<dbReference type="Proteomes" id="UP000251891">
    <property type="component" value="Unassembled WGS sequence"/>
</dbReference>
<dbReference type="GO" id="GO:0016747">
    <property type="term" value="F:acyltransferase activity, transferring groups other than amino-acyl groups"/>
    <property type="evidence" value="ECO:0007669"/>
    <property type="project" value="InterPro"/>
</dbReference>